<dbReference type="Pfam" id="PF00497">
    <property type="entry name" value="SBP_bac_3"/>
    <property type="match status" value="1"/>
</dbReference>
<evidence type="ECO:0000256" key="2">
    <source>
        <dbReference type="SAM" id="SignalP"/>
    </source>
</evidence>
<comment type="caution">
    <text evidence="4">The sequence shown here is derived from an EMBL/GenBank/DDBJ whole genome shotgun (WGS) entry which is preliminary data.</text>
</comment>
<feature type="chain" id="PRO_5045052785" evidence="2">
    <location>
        <begin position="22"/>
        <end position="254"/>
    </location>
</feature>
<feature type="signal peptide" evidence="2">
    <location>
        <begin position="1"/>
        <end position="21"/>
    </location>
</feature>
<evidence type="ECO:0000256" key="1">
    <source>
        <dbReference type="ARBA" id="ARBA00022729"/>
    </source>
</evidence>
<evidence type="ECO:0000259" key="3">
    <source>
        <dbReference type="SMART" id="SM00062"/>
    </source>
</evidence>
<dbReference type="SMART" id="SM00062">
    <property type="entry name" value="PBPb"/>
    <property type="match status" value="1"/>
</dbReference>
<sequence length="254" mass="28144">MVRVTTIAAILLSCLGAPASAQDLRFVTLDFAPFIYGEDQKVAGPGRDVIAAACEAADLDCSYDIFPWRRAQELMREGKADGMMVIGRNSEREEWLDFSPPLFRTEYGFFVSEGRSGDPQDLAGIAGFKVGVFAPSNTAVQLEGLRDRMIAEGLEPLEIDARPDDVSGFRKLAADRIDAVYSNRDRGRKVLVDNGLAEDVRYAMSDKEILYFAAIRKSFEKPEVSRRFFEGLSEIFADGRASEIIMAYELEPGS</sequence>
<feature type="domain" description="Solute-binding protein family 3/N-terminal" evidence="3">
    <location>
        <begin position="23"/>
        <end position="252"/>
    </location>
</feature>
<dbReference type="EMBL" id="JAOVQO010000036">
    <property type="protein sequence ID" value="MCU9850540.1"/>
    <property type="molecule type" value="Genomic_DNA"/>
</dbReference>
<proteinExistence type="predicted"/>
<dbReference type="PANTHER" id="PTHR35936:SF25">
    <property type="entry name" value="ABC TRANSPORTER SUBSTRATE-BINDING PROTEIN"/>
    <property type="match status" value="1"/>
</dbReference>
<dbReference type="Proteomes" id="UP001209535">
    <property type="component" value="Unassembled WGS sequence"/>
</dbReference>
<protein>
    <submittedName>
        <fullName evidence="4">Transporter substrate-binding domain-containing protein</fullName>
    </submittedName>
</protein>
<keyword evidence="1 2" id="KW-0732">Signal</keyword>
<dbReference type="InterPro" id="IPR001638">
    <property type="entry name" value="Solute-binding_3/MltF_N"/>
</dbReference>
<name>A0ABT2XFX1_9RHOB</name>
<dbReference type="Gene3D" id="3.40.190.10">
    <property type="entry name" value="Periplasmic binding protein-like II"/>
    <property type="match status" value="2"/>
</dbReference>
<organism evidence="4 5">
    <name type="scientific">Albidovulum salinarum</name>
    <dbReference type="NCBI Taxonomy" id="2984153"/>
    <lineage>
        <taxon>Bacteria</taxon>
        <taxon>Pseudomonadati</taxon>
        <taxon>Pseudomonadota</taxon>
        <taxon>Alphaproteobacteria</taxon>
        <taxon>Rhodobacterales</taxon>
        <taxon>Paracoccaceae</taxon>
        <taxon>Albidovulum</taxon>
    </lineage>
</organism>
<dbReference type="PANTHER" id="PTHR35936">
    <property type="entry name" value="MEMBRANE-BOUND LYTIC MUREIN TRANSGLYCOSYLASE F"/>
    <property type="match status" value="1"/>
</dbReference>
<gene>
    <name evidence="4" type="ORF">OEZ60_21410</name>
</gene>
<keyword evidence="5" id="KW-1185">Reference proteome</keyword>
<evidence type="ECO:0000313" key="5">
    <source>
        <dbReference type="Proteomes" id="UP001209535"/>
    </source>
</evidence>
<accession>A0ABT2XFX1</accession>
<dbReference type="SUPFAM" id="SSF53850">
    <property type="entry name" value="Periplasmic binding protein-like II"/>
    <property type="match status" value="1"/>
</dbReference>
<evidence type="ECO:0000313" key="4">
    <source>
        <dbReference type="EMBL" id="MCU9850540.1"/>
    </source>
</evidence>
<reference evidence="4 5" key="1">
    <citation type="submission" date="2022-10" db="EMBL/GenBank/DDBJ databases">
        <title>Defluviimonas sp. nov., isolated from ocean surface sediments.</title>
        <authorList>
            <person name="He W."/>
            <person name="Wang L."/>
            <person name="Zhang D.-F."/>
        </authorList>
    </citation>
    <scope>NUCLEOTIDE SEQUENCE [LARGE SCALE GENOMIC DNA]</scope>
    <source>
        <strain evidence="4 5">WL0024</strain>
    </source>
</reference>